<reference evidence="2" key="1">
    <citation type="submission" date="2023-08" db="EMBL/GenBank/DDBJ databases">
        <title>Isolation and Characterization of Rhodococcus erythropolis MGMM8.</title>
        <authorList>
            <person name="Diabankana R.G.C."/>
            <person name="Afordoanyi D.M."/>
            <person name="Validov S.Z."/>
        </authorList>
    </citation>
    <scope>NUCLEOTIDE SEQUENCE</scope>
    <source>
        <strain evidence="2">MGMM8</strain>
    </source>
</reference>
<feature type="region of interest" description="Disordered" evidence="1">
    <location>
        <begin position="1"/>
        <end position="21"/>
    </location>
</feature>
<protein>
    <submittedName>
        <fullName evidence="2">Uncharacterized protein</fullName>
    </submittedName>
</protein>
<sequence>MSTPEPPESPSFIESPGRPGTLESAAFGADPDLDRLPAPCSTRDWWTTAVILGGQGHYARARAALDVLDRLTTGSSTHSDRVLASLSASTRASFLRQSGRHALASTWDGRALAIVGGLPVDPEAACDAVTGLAADALGCGRLPLGWRLLGECRTRLGGEGGLWRQEIRIEWVSAELALAGGDFARARRHAERAVELSGKSESVRHRVKSDLLRSAALTGTDPSAAVESAAEVLARCQQYGLLPLAWASSLLIEGVSGGRTSPSAREIGDLIAMRGGSLLPLS</sequence>
<organism evidence="2 3">
    <name type="scientific">Rhodococcus erythropolis</name>
    <name type="common">Arthrobacter picolinophilus</name>
    <dbReference type="NCBI Taxonomy" id="1833"/>
    <lineage>
        <taxon>Bacteria</taxon>
        <taxon>Bacillati</taxon>
        <taxon>Actinomycetota</taxon>
        <taxon>Actinomycetes</taxon>
        <taxon>Mycobacteriales</taxon>
        <taxon>Nocardiaceae</taxon>
        <taxon>Rhodococcus</taxon>
        <taxon>Rhodococcus erythropolis group</taxon>
    </lineage>
</organism>
<evidence type="ECO:0000256" key="1">
    <source>
        <dbReference type="SAM" id="MobiDB-lite"/>
    </source>
</evidence>
<dbReference type="Proteomes" id="UP001230933">
    <property type="component" value="Chromosome"/>
</dbReference>
<dbReference type="EMBL" id="CP124545">
    <property type="protein sequence ID" value="WGV51548.2"/>
    <property type="molecule type" value="Genomic_DNA"/>
</dbReference>
<dbReference type="AlphaFoldDB" id="A0AAX3VBQ9"/>
<proteinExistence type="predicted"/>
<evidence type="ECO:0000313" key="3">
    <source>
        <dbReference type="Proteomes" id="UP001230933"/>
    </source>
</evidence>
<accession>A0AAX3VBQ9</accession>
<name>A0AAX3VBQ9_RHOER</name>
<gene>
    <name evidence="2" type="ORF">QIE55_10135</name>
</gene>
<evidence type="ECO:0000313" key="2">
    <source>
        <dbReference type="EMBL" id="WGV51548.2"/>
    </source>
</evidence>